<dbReference type="PROSITE" id="PS00028">
    <property type="entry name" value="ZINC_FINGER_C2H2_1"/>
    <property type="match status" value="1"/>
</dbReference>
<dbReference type="WormBase" id="CBG05907">
    <property type="protein sequence ID" value="CBP41553"/>
    <property type="gene ID" value="WBGene00028265"/>
    <property type="gene designation" value="Cbr-oef-1"/>
</dbReference>
<dbReference type="HOGENOM" id="CLU_722073_0_0_1"/>
<gene>
    <name evidence="5" type="primary">oef-1</name>
    <name evidence="3 5" type="ORF">CBG05907</name>
    <name evidence="3" type="ORF">CBG_05907</name>
</gene>
<dbReference type="FunCoup" id="A8X1D3">
    <property type="interactions" value="1261"/>
</dbReference>
<dbReference type="InParanoid" id="A8X1D3"/>
<dbReference type="STRING" id="6238.A8X1D3"/>
<evidence type="ECO:0000313" key="5">
    <source>
        <dbReference type="WormBase" id="CBG05907"/>
    </source>
</evidence>
<feature type="compositionally biased region" description="Basic and acidic residues" evidence="1">
    <location>
        <begin position="360"/>
        <end position="370"/>
    </location>
</feature>
<evidence type="ECO:0000313" key="3">
    <source>
        <dbReference type="EMBL" id="CAP26443.2"/>
    </source>
</evidence>
<reference evidence="3 4" key="2">
    <citation type="journal article" date="2011" name="PLoS Genet.">
        <title>Caenorhabditis briggsae recombinant inbred line genotypes reveal inter-strain incompatibility and the evolution of recombination.</title>
        <authorList>
            <person name="Ross J.A."/>
            <person name="Koboldt D.C."/>
            <person name="Staisch J.E."/>
            <person name="Chamberlin H.M."/>
            <person name="Gupta B.P."/>
            <person name="Miller R.D."/>
            <person name="Baird S.E."/>
            <person name="Haag E.S."/>
        </authorList>
    </citation>
    <scope>NUCLEOTIDE SEQUENCE [LARGE SCALE GENOMIC DNA]</scope>
    <source>
        <strain evidence="3 4">AF16</strain>
    </source>
</reference>
<feature type="region of interest" description="Disordered" evidence="1">
    <location>
        <begin position="360"/>
        <end position="383"/>
    </location>
</feature>
<dbReference type="OMA" id="KSPCEHI"/>
<dbReference type="eggNOG" id="ENOG502TGK8">
    <property type="taxonomic scope" value="Eukaryota"/>
</dbReference>
<dbReference type="EMBL" id="HE600909">
    <property type="protein sequence ID" value="CAP26443.2"/>
    <property type="molecule type" value="Genomic_DNA"/>
</dbReference>
<dbReference type="AlphaFoldDB" id="A8X1D3"/>
<dbReference type="InterPro" id="IPR013087">
    <property type="entry name" value="Znf_C2H2_type"/>
</dbReference>
<organism evidence="3 4">
    <name type="scientific">Caenorhabditis briggsae</name>
    <dbReference type="NCBI Taxonomy" id="6238"/>
    <lineage>
        <taxon>Eukaryota</taxon>
        <taxon>Metazoa</taxon>
        <taxon>Ecdysozoa</taxon>
        <taxon>Nematoda</taxon>
        <taxon>Chromadorea</taxon>
        <taxon>Rhabditida</taxon>
        <taxon>Rhabditina</taxon>
        <taxon>Rhabditomorpha</taxon>
        <taxon>Rhabditoidea</taxon>
        <taxon>Rhabditidae</taxon>
        <taxon>Peloderinae</taxon>
        <taxon>Caenorhabditis</taxon>
    </lineage>
</organism>
<proteinExistence type="predicted"/>
<reference evidence="3 4" key="1">
    <citation type="journal article" date="2003" name="PLoS Biol.">
        <title>The genome sequence of Caenorhabditis briggsae: a platform for comparative genomics.</title>
        <authorList>
            <person name="Stein L.D."/>
            <person name="Bao Z."/>
            <person name="Blasiar D."/>
            <person name="Blumenthal T."/>
            <person name="Brent M.R."/>
            <person name="Chen N."/>
            <person name="Chinwalla A."/>
            <person name="Clarke L."/>
            <person name="Clee C."/>
            <person name="Coghlan A."/>
            <person name="Coulson A."/>
            <person name="D'Eustachio P."/>
            <person name="Fitch D.H."/>
            <person name="Fulton L.A."/>
            <person name="Fulton R.E."/>
            <person name="Griffiths-Jones S."/>
            <person name="Harris T.W."/>
            <person name="Hillier L.W."/>
            <person name="Kamath R."/>
            <person name="Kuwabara P.E."/>
            <person name="Mardis E.R."/>
            <person name="Marra M.A."/>
            <person name="Miner T.L."/>
            <person name="Minx P."/>
            <person name="Mullikin J.C."/>
            <person name="Plumb R.W."/>
            <person name="Rogers J."/>
            <person name="Schein J.E."/>
            <person name="Sohrmann M."/>
            <person name="Spieth J."/>
            <person name="Stajich J.E."/>
            <person name="Wei C."/>
            <person name="Willey D."/>
            <person name="Wilson R.K."/>
            <person name="Durbin R."/>
            <person name="Waterston R.H."/>
        </authorList>
    </citation>
    <scope>NUCLEOTIDE SEQUENCE [LARGE SCALE GENOMIC DNA]</scope>
    <source>
        <strain evidence="3 4">AF16</strain>
    </source>
</reference>
<keyword evidence="4" id="KW-1185">Reference proteome</keyword>
<sequence length="383" mass="43584">MPKVSAKKFVLIGIEDDSDSKQNLRRLRRYLNSHKMKYVCSSNPLEMAEYLDKLQNNNLAFQDYSDNEEDVEHLADVKNPPITPNLNSSNQELLEQWARGTFSEGSEEMKLLFGASSQDQETSTQEQDAGAALAKTSIEIPQLFTMHSIEPDEGVDNGKDEGQDTVNCLICECPVGIGRNRNTRIKRQAEHIIHSHPEDEFRGVEISKRYQCLQCNRILPVSKSPCDHIGEHHGNDACETEFRDLWTKSQLSRFNVILEKCFNRHLPVPRSRRFRKENSEAPSSKASYRIVQGDEVLQINTVIEKAYPAIIETVIDFCYDFQAENDTTGIITIEDESSTPSAGESSDSNYTDNMRAELYEIDDSESKQADMEGADYNYEDEMI</sequence>
<accession>A8X1D3</accession>
<evidence type="ECO:0000313" key="4">
    <source>
        <dbReference type="Proteomes" id="UP000008549"/>
    </source>
</evidence>
<evidence type="ECO:0000259" key="2">
    <source>
        <dbReference type="PROSITE" id="PS00028"/>
    </source>
</evidence>
<protein>
    <submittedName>
        <fullName evidence="3">Protein CBG05907</fullName>
    </submittedName>
</protein>
<dbReference type="Proteomes" id="UP000008549">
    <property type="component" value="Unassembled WGS sequence"/>
</dbReference>
<name>A8X1D3_CAEBR</name>
<feature type="domain" description="C2H2-type" evidence="2">
    <location>
        <begin position="212"/>
        <end position="233"/>
    </location>
</feature>
<evidence type="ECO:0000256" key="1">
    <source>
        <dbReference type="SAM" id="MobiDB-lite"/>
    </source>
</evidence>